<dbReference type="EMBL" id="BBYR01000066">
    <property type="protein sequence ID" value="GAP38138.1"/>
    <property type="molecule type" value="Genomic_DNA"/>
</dbReference>
<evidence type="ECO:0000313" key="2">
    <source>
        <dbReference type="Proteomes" id="UP000037660"/>
    </source>
</evidence>
<reference evidence="2" key="1">
    <citation type="submission" date="2015-07" db="EMBL/GenBank/DDBJ databases">
        <title>Discovery of a poly(ethylene terephthalate assimilation.</title>
        <authorList>
            <person name="Yoshida S."/>
            <person name="Hiraga K."/>
            <person name="Takehana T."/>
            <person name="Taniguchi I."/>
            <person name="Yamaji H."/>
            <person name="Maeda Y."/>
            <person name="Toyohara K."/>
            <person name="Miyamoto K."/>
            <person name="Kimura Y."/>
            <person name="Oda K."/>
        </authorList>
    </citation>
    <scope>NUCLEOTIDE SEQUENCE [LARGE SCALE GENOMIC DNA]</scope>
    <source>
        <strain evidence="2">NBRC 110686 / TISTR 2288 / 201-F6</strain>
    </source>
</reference>
<proteinExistence type="predicted"/>
<dbReference type="SUPFAM" id="SSF54637">
    <property type="entry name" value="Thioesterase/thiol ester dehydrase-isomerase"/>
    <property type="match status" value="1"/>
</dbReference>
<accession>A0A0K8P606</accession>
<reference evidence="1 2" key="2">
    <citation type="journal article" date="2016" name="Science">
        <title>A bacterium that degrades and assimilates poly(ethylene terephthalate).</title>
        <authorList>
            <person name="Yoshida S."/>
            <person name="Hiraga K."/>
            <person name="Takehana T."/>
            <person name="Taniguchi I."/>
            <person name="Yamaji H."/>
            <person name="Maeda Y."/>
            <person name="Toyohara K."/>
            <person name="Miyamoto K."/>
            <person name="Kimura Y."/>
            <person name="Oda K."/>
        </authorList>
    </citation>
    <scope>NUCLEOTIDE SEQUENCE [LARGE SCALE GENOMIC DNA]</scope>
    <source>
        <strain evidence="2">NBRC 110686 / TISTR 2288 / 201-F6</strain>
    </source>
</reference>
<keyword evidence="2" id="KW-1185">Reference proteome</keyword>
<dbReference type="InterPro" id="IPR029069">
    <property type="entry name" value="HotDog_dom_sf"/>
</dbReference>
<dbReference type="AlphaFoldDB" id="A0A0K8P606"/>
<organism evidence="1 2">
    <name type="scientific">Piscinibacter sakaiensis</name>
    <name type="common">Ideonella sakaiensis</name>
    <dbReference type="NCBI Taxonomy" id="1547922"/>
    <lineage>
        <taxon>Bacteria</taxon>
        <taxon>Pseudomonadati</taxon>
        <taxon>Pseudomonadota</taxon>
        <taxon>Betaproteobacteria</taxon>
        <taxon>Burkholderiales</taxon>
        <taxon>Sphaerotilaceae</taxon>
        <taxon>Piscinibacter</taxon>
    </lineage>
</organism>
<evidence type="ECO:0000313" key="1">
    <source>
        <dbReference type="EMBL" id="GAP38138.1"/>
    </source>
</evidence>
<sequence>MIVVGSLAELADRVGDDLGSSDWKTIDQPMIDYGLSKVRFPAPVPAGSRVRLRMTVASAEAQAAGTLLCRGYTMELEGSQKPAMVAEMMTLIVAA</sequence>
<dbReference type="Gene3D" id="3.10.129.10">
    <property type="entry name" value="Hotdog Thioesterase"/>
    <property type="match status" value="1"/>
</dbReference>
<dbReference type="STRING" id="1547922.ISF6_4332"/>
<name>A0A0K8P606_PISS1</name>
<dbReference type="RefSeq" id="WP_054022029.1">
    <property type="nucleotide sequence ID" value="NZ_JBFBPI010000066.1"/>
</dbReference>
<dbReference type="OrthoDB" id="9801735at2"/>
<comment type="caution">
    <text evidence="1">The sequence shown here is derived from an EMBL/GenBank/DDBJ whole genome shotgun (WGS) entry which is preliminary data.</text>
</comment>
<protein>
    <submittedName>
        <fullName evidence="1">Nodulation protein N</fullName>
    </submittedName>
</protein>
<gene>
    <name evidence="1" type="ORF">ISF6_4332</name>
</gene>
<dbReference type="Proteomes" id="UP000037660">
    <property type="component" value="Unassembled WGS sequence"/>
</dbReference>